<protein>
    <submittedName>
        <fullName evidence="1">Uncharacterized protein</fullName>
    </submittedName>
</protein>
<name>A0A6C0H3D6_9ZZZZ</name>
<organism evidence="1">
    <name type="scientific">viral metagenome</name>
    <dbReference type="NCBI Taxonomy" id="1070528"/>
    <lineage>
        <taxon>unclassified sequences</taxon>
        <taxon>metagenomes</taxon>
        <taxon>organismal metagenomes</taxon>
    </lineage>
</organism>
<accession>A0A6C0H3D6</accession>
<evidence type="ECO:0000313" key="1">
    <source>
        <dbReference type="EMBL" id="QHT74563.1"/>
    </source>
</evidence>
<sequence>MFRSMLPIVDINNGIMKAVRAMPQKDSTSDGTSTFEMSRRNYIETLPVMTTPVAKKWMGNRDASQVTTNRRVAEVGVGSLNAKQTQMSFTTYKDVNTTADALRRVRAGGAVAPAKKNANRKNAPVPTFRPAKPINDIVGIKYPVSFH</sequence>
<reference evidence="1" key="1">
    <citation type="journal article" date="2020" name="Nature">
        <title>Giant virus diversity and host interactions through global metagenomics.</title>
        <authorList>
            <person name="Schulz F."/>
            <person name="Roux S."/>
            <person name="Paez-Espino D."/>
            <person name="Jungbluth S."/>
            <person name="Walsh D.A."/>
            <person name="Denef V.J."/>
            <person name="McMahon K.D."/>
            <person name="Konstantinidis K.T."/>
            <person name="Eloe-Fadrosh E.A."/>
            <person name="Kyrpides N.C."/>
            <person name="Woyke T."/>
        </authorList>
    </citation>
    <scope>NUCLEOTIDE SEQUENCE</scope>
    <source>
        <strain evidence="1">GVMAG-M-3300023179-59</strain>
    </source>
</reference>
<proteinExistence type="predicted"/>
<dbReference type="EMBL" id="MN739852">
    <property type="protein sequence ID" value="QHT74563.1"/>
    <property type="molecule type" value="Genomic_DNA"/>
</dbReference>
<dbReference type="AlphaFoldDB" id="A0A6C0H3D6"/>